<protein>
    <submittedName>
        <fullName evidence="2">Uncharacterized protein</fullName>
    </submittedName>
</protein>
<sequence>MEQKRKPPTLFWPEINDRIDAEALVKRAVGICIFIAAMSLTLSLLYKYQIIDIPLAKDAWGSALIYGVLAYFISEHSKTAGWMALIVYVGDRVYTIKHTGVGGLAIAVIFICSFIACIRALDYLKKNPTDKPEQENIPKAS</sequence>
<feature type="transmembrane region" description="Helical" evidence="1">
    <location>
        <begin position="101"/>
        <end position="121"/>
    </location>
</feature>
<keyword evidence="1" id="KW-0812">Transmembrane</keyword>
<reference evidence="2 3" key="1">
    <citation type="submission" date="2017-04" db="EMBL/GenBank/DDBJ databases">
        <title>Whole genome sequence of Bdellovibrio bacteriovorus strain SSB218315.</title>
        <authorList>
            <person name="Oyedara O."/>
            <person name="Rodriguez-Perez M.A."/>
        </authorList>
    </citation>
    <scope>NUCLEOTIDE SEQUENCE [LARGE SCALE GENOMIC DNA]</scope>
    <source>
        <strain evidence="2 3">SSB218315</strain>
    </source>
</reference>
<evidence type="ECO:0000313" key="3">
    <source>
        <dbReference type="Proteomes" id="UP000197003"/>
    </source>
</evidence>
<dbReference type="Proteomes" id="UP000197003">
    <property type="component" value="Chromosome"/>
</dbReference>
<evidence type="ECO:0000256" key="1">
    <source>
        <dbReference type="SAM" id="Phobius"/>
    </source>
</evidence>
<dbReference type="OrthoDB" id="5293658at2"/>
<evidence type="ECO:0000313" key="2">
    <source>
        <dbReference type="EMBL" id="ASD63466.1"/>
    </source>
</evidence>
<gene>
    <name evidence="2" type="ORF">B9G79_07730</name>
</gene>
<name>A0A1Z3N7N8_BDEBC</name>
<feature type="transmembrane region" description="Helical" evidence="1">
    <location>
        <begin position="28"/>
        <end position="46"/>
    </location>
</feature>
<accession>A0A1Z3N7N8</accession>
<dbReference type="AlphaFoldDB" id="A0A1Z3N7N8"/>
<dbReference type="EMBL" id="CP020946">
    <property type="protein sequence ID" value="ASD63466.1"/>
    <property type="molecule type" value="Genomic_DNA"/>
</dbReference>
<dbReference type="RefSeq" id="WP_088565002.1">
    <property type="nucleotide sequence ID" value="NZ_CP020946.1"/>
</dbReference>
<proteinExistence type="predicted"/>
<organism evidence="2 3">
    <name type="scientific">Bdellovibrio bacteriovorus</name>
    <dbReference type="NCBI Taxonomy" id="959"/>
    <lineage>
        <taxon>Bacteria</taxon>
        <taxon>Pseudomonadati</taxon>
        <taxon>Bdellovibrionota</taxon>
        <taxon>Bdellovibrionia</taxon>
        <taxon>Bdellovibrionales</taxon>
        <taxon>Pseudobdellovibrionaceae</taxon>
        <taxon>Bdellovibrio</taxon>
    </lineage>
</organism>
<keyword evidence="1" id="KW-1133">Transmembrane helix</keyword>
<keyword evidence="1" id="KW-0472">Membrane</keyword>